<accession>A0A351RCZ8</accession>
<dbReference type="STRING" id="1132855.GCA_000384255_01181"/>
<evidence type="ECO:0000313" key="3">
    <source>
        <dbReference type="Proteomes" id="UP000264313"/>
    </source>
</evidence>
<feature type="transmembrane region" description="Helical" evidence="1">
    <location>
        <begin position="97"/>
        <end position="124"/>
    </location>
</feature>
<reference evidence="2 3" key="1">
    <citation type="journal article" date="2018" name="Nat. Biotechnol.">
        <title>A standardized bacterial taxonomy based on genome phylogeny substantially revises the tree of life.</title>
        <authorList>
            <person name="Parks D.H."/>
            <person name="Chuvochina M."/>
            <person name="Waite D.W."/>
            <person name="Rinke C."/>
            <person name="Skarshewski A."/>
            <person name="Chaumeil P.A."/>
            <person name="Hugenholtz P."/>
        </authorList>
    </citation>
    <scope>NUCLEOTIDE SEQUENCE [LARGE SCALE GENOMIC DNA]</scope>
    <source>
        <strain evidence="2">UBA9958</strain>
    </source>
</reference>
<organism evidence="2 3">
    <name type="scientific">Methylotenera mobilis</name>
    <dbReference type="NCBI Taxonomy" id="359408"/>
    <lineage>
        <taxon>Bacteria</taxon>
        <taxon>Pseudomonadati</taxon>
        <taxon>Pseudomonadota</taxon>
        <taxon>Betaproteobacteria</taxon>
        <taxon>Nitrosomonadales</taxon>
        <taxon>Methylophilaceae</taxon>
        <taxon>Methylotenera</taxon>
    </lineage>
</organism>
<comment type="caution">
    <text evidence="2">The sequence shown here is derived from an EMBL/GenBank/DDBJ whole genome shotgun (WGS) entry which is preliminary data.</text>
</comment>
<evidence type="ECO:0008006" key="4">
    <source>
        <dbReference type="Google" id="ProtNLM"/>
    </source>
</evidence>
<proteinExistence type="predicted"/>
<keyword evidence="1" id="KW-1133">Transmembrane helix</keyword>
<dbReference type="Proteomes" id="UP000264313">
    <property type="component" value="Unassembled WGS sequence"/>
</dbReference>
<evidence type="ECO:0000313" key="2">
    <source>
        <dbReference type="EMBL" id="HBA09919.1"/>
    </source>
</evidence>
<sequence length="175" mass="19362">MKTRIEFMMPNLETSIQVRSALLAGLVENKDIHFLANQETNLADLNKANAAEGSNFLHEGEKGILYGMGFGLLAGLYVLFVPSWLTSSPTWYSQSPWYIVLMVTISLGAILTAIGAAFLGVNIFNTDLSKYKNRIAKGEILMIVSTDLYTIAKIRKIVKDSLKMQTLIKLEKGLS</sequence>
<keyword evidence="1" id="KW-0472">Membrane</keyword>
<keyword evidence="1" id="KW-0812">Transmembrane</keyword>
<gene>
    <name evidence="2" type="ORF">DCW48_10540</name>
</gene>
<name>A0A351RCZ8_9PROT</name>
<dbReference type="AlphaFoldDB" id="A0A351RCZ8"/>
<feature type="transmembrane region" description="Helical" evidence="1">
    <location>
        <begin position="64"/>
        <end position="85"/>
    </location>
</feature>
<evidence type="ECO:0000256" key="1">
    <source>
        <dbReference type="SAM" id="Phobius"/>
    </source>
</evidence>
<dbReference type="EMBL" id="DNAA01000247">
    <property type="protein sequence ID" value="HBA09919.1"/>
    <property type="molecule type" value="Genomic_DNA"/>
</dbReference>
<protein>
    <recommendedName>
        <fullName evidence="4">Transmembrane protein</fullName>
    </recommendedName>
</protein>